<dbReference type="Proteomes" id="UP000198779">
    <property type="component" value="Unassembled WGS sequence"/>
</dbReference>
<evidence type="ECO:0000259" key="1">
    <source>
        <dbReference type="Pfam" id="PF00535"/>
    </source>
</evidence>
<dbReference type="InterPro" id="IPR029044">
    <property type="entry name" value="Nucleotide-diphossugar_trans"/>
</dbReference>
<dbReference type="EMBL" id="FNCQ01000006">
    <property type="protein sequence ID" value="SDG62744.1"/>
    <property type="molecule type" value="Genomic_DNA"/>
</dbReference>
<accession>A0A1G7VSJ6</accession>
<evidence type="ECO:0000313" key="2">
    <source>
        <dbReference type="EMBL" id="SDG62744.1"/>
    </source>
</evidence>
<dbReference type="SUPFAM" id="SSF53448">
    <property type="entry name" value="Nucleotide-diphospho-sugar transferases"/>
    <property type="match status" value="1"/>
</dbReference>
<proteinExistence type="predicted"/>
<gene>
    <name evidence="2" type="ORF">SAMN04487901_106110</name>
</gene>
<sequence>MSNDLVSIIMPSYNCGRFVEETIRSVQAQTYQNWEIIFMDDCSKDDTIHKVSAMRDKDKRIHLYQNISNLGAAVSRNNALREARGRWIAFLDSDDLWEPEKLEHQIRFMEENGYSFSCTERDQINEESHPLNIYETGPDHIDKNGMFQYCWVGCLTVMYDANVVGLIQVADLKKNNDYAMWLKVIKKTDCHLLRECLAHYRVRKGSISHDSIYKLIKSHYDLFRIGERMNVLQSLFYTCQNLIFGMKKKLCYVKKNYIHE</sequence>
<dbReference type="RefSeq" id="WP_091816703.1">
    <property type="nucleotide sequence ID" value="NZ_FNCQ01000006.1"/>
</dbReference>
<dbReference type="GO" id="GO:0016758">
    <property type="term" value="F:hexosyltransferase activity"/>
    <property type="evidence" value="ECO:0007669"/>
    <property type="project" value="UniProtKB-ARBA"/>
</dbReference>
<protein>
    <submittedName>
        <fullName evidence="2">Glycosyltransferase involved in cell wall bisynthesis</fullName>
    </submittedName>
</protein>
<dbReference type="Pfam" id="PF00535">
    <property type="entry name" value="Glycos_transf_2"/>
    <property type="match status" value="1"/>
</dbReference>
<feature type="domain" description="Glycosyltransferase 2-like" evidence="1">
    <location>
        <begin position="7"/>
        <end position="132"/>
    </location>
</feature>
<dbReference type="Gene3D" id="3.90.550.10">
    <property type="entry name" value="Spore Coat Polysaccharide Biosynthesis Protein SpsA, Chain A"/>
    <property type="match status" value="1"/>
</dbReference>
<dbReference type="CDD" id="cd00761">
    <property type="entry name" value="Glyco_tranf_GTA_type"/>
    <property type="match status" value="1"/>
</dbReference>
<keyword evidence="2" id="KW-0808">Transferase</keyword>
<name>A0A1G7VSJ6_9BACT</name>
<dbReference type="AlphaFoldDB" id="A0A1G7VSJ6"/>
<organism evidence="2 3">
    <name type="scientific">Prevotella communis</name>
    <dbReference type="NCBI Taxonomy" id="2913614"/>
    <lineage>
        <taxon>Bacteria</taxon>
        <taxon>Pseudomonadati</taxon>
        <taxon>Bacteroidota</taxon>
        <taxon>Bacteroidia</taxon>
        <taxon>Bacteroidales</taxon>
        <taxon>Prevotellaceae</taxon>
        <taxon>Prevotella</taxon>
    </lineage>
</organism>
<dbReference type="PANTHER" id="PTHR22916:SF3">
    <property type="entry name" value="UDP-GLCNAC:BETAGAL BETA-1,3-N-ACETYLGLUCOSAMINYLTRANSFERASE-LIKE PROTEIN 1"/>
    <property type="match status" value="1"/>
</dbReference>
<keyword evidence="3" id="KW-1185">Reference proteome</keyword>
<dbReference type="InterPro" id="IPR001173">
    <property type="entry name" value="Glyco_trans_2-like"/>
</dbReference>
<dbReference type="STRING" id="645274.SAMN04487901_106110"/>
<dbReference type="PANTHER" id="PTHR22916">
    <property type="entry name" value="GLYCOSYLTRANSFERASE"/>
    <property type="match status" value="1"/>
</dbReference>
<evidence type="ECO:0000313" key="3">
    <source>
        <dbReference type="Proteomes" id="UP000198779"/>
    </source>
</evidence>
<reference evidence="3" key="1">
    <citation type="submission" date="2016-10" db="EMBL/GenBank/DDBJ databases">
        <authorList>
            <person name="Varghese N."/>
            <person name="Submissions S."/>
        </authorList>
    </citation>
    <scope>NUCLEOTIDE SEQUENCE [LARGE SCALE GENOMIC DNA]</scope>
    <source>
        <strain evidence="3">BP1-148</strain>
    </source>
</reference>